<evidence type="ECO:0000256" key="9">
    <source>
        <dbReference type="ARBA" id="ARBA00022840"/>
    </source>
</evidence>
<dbReference type="PROSITE" id="PS51193">
    <property type="entry name" value="HELICASE_ATP_BIND_2"/>
    <property type="match status" value="1"/>
</dbReference>
<feature type="domain" description="Helicase ATP-binding" evidence="15">
    <location>
        <begin position="245"/>
        <end position="521"/>
    </location>
</feature>
<keyword evidence="8 12" id="KW-0269">Exonuclease</keyword>
<evidence type="ECO:0000256" key="11">
    <source>
        <dbReference type="ARBA" id="ARBA00048954"/>
    </source>
</evidence>
<evidence type="ECO:0000313" key="17">
    <source>
        <dbReference type="Proteomes" id="UP000286848"/>
    </source>
</evidence>
<dbReference type="Gene3D" id="3.30.420.10">
    <property type="entry name" value="Ribonuclease H-like superfamily/Ribonuclease H"/>
    <property type="match status" value="1"/>
</dbReference>
<dbReference type="InterPro" id="IPR006555">
    <property type="entry name" value="ATP-dep_Helicase_C"/>
</dbReference>
<dbReference type="Gene3D" id="3.40.50.300">
    <property type="entry name" value="P-loop containing nucleotide triphosphate hydrolases"/>
    <property type="match status" value="2"/>
</dbReference>
<dbReference type="Proteomes" id="UP000286848">
    <property type="component" value="Unassembled WGS sequence"/>
</dbReference>
<keyword evidence="2" id="KW-0808">Transferase</keyword>
<keyword evidence="5 12" id="KW-0540">Nuclease</keyword>
<evidence type="ECO:0000256" key="8">
    <source>
        <dbReference type="ARBA" id="ARBA00022839"/>
    </source>
</evidence>
<protein>
    <recommendedName>
        <fullName evidence="12 13">3'-5' exonuclease DinG</fullName>
        <ecNumber evidence="12 13">3.1.-.-</ecNumber>
    </recommendedName>
</protein>
<evidence type="ECO:0000256" key="1">
    <source>
        <dbReference type="ARBA" id="ARBA00001966"/>
    </source>
</evidence>
<dbReference type="InterPro" id="IPR036397">
    <property type="entry name" value="RNaseH_sf"/>
</dbReference>
<evidence type="ECO:0000259" key="15">
    <source>
        <dbReference type="PROSITE" id="PS51193"/>
    </source>
</evidence>
<evidence type="ECO:0000256" key="2">
    <source>
        <dbReference type="ARBA" id="ARBA00022679"/>
    </source>
</evidence>
<dbReference type="SUPFAM" id="SSF52540">
    <property type="entry name" value="P-loop containing nucleoside triphosphate hydrolases"/>
    <property type="match status" value="1"/>
</dbReference>
<evidence type="ECO:0000256" key="13">
    <source>
        <dbReference type="RuleBase" id="RU364106"/>
    </source>
</evidence>
<comment type="similarity">
    <text evidence="12 13">Belongs to the helicase family. DinG subfamily. Type 2 sub-subfamily.</text>
</comment>
<dbReference type="InterPro" id="IPR027417">
    <property type="entry name" value="P-loop_NTPase"/>
</dbReference>
<dbReference type="OrthoDB" id="9803913at2"/>
<dbReference type="RefSeq" id="WP_124977105.1">
    <property type="nucleotide sequence ID" value="NZ_BFFP01000025.1"/>
</dbReference>
<evidence type="ECO:0000256" key="10">
    <source>
        <dbReference type="ARBA" id="ARBA00022932"/>
    </source>
</evidence>
<evidence type="ECO:0000256" key="12">
    <source>
        <dbReference type="HAMAP-Rule" id="MF_02206"/>
    </source>
</evidence>
<evidence type="ECO:0000256" key="4">
    <source>
        <dbReference type="ARBA" id="ARBA00022705"/>
    </source>
</evidence>
<dbReference type="Pfam" id="PF13307">
    <property type="entry name" value="Helicase_C_2"/>
    <property type="match status" value="1"/>
</dbReference>
<dbReference type="PROSITE" id="PS51192">
    <property type="entry name" value="HELICASE_ATP_BIND_1"/>
    <property type="match status" value="1"/>
</dbReference>
<evidence type="ECO:0000256" key="7">
    <source>
        <dbReference type="ARBA" id="ARBA00022801"/>
    </source>
</evidence>
<dbReference type="PANTHER" id="PTHR11472">
    <property type="entry name" value="DNA REPAIR DEAD HELICASE RAD3/XP-D SUBFAMILY MEMBER"/>
    <property type="match status" value="1"/>
</dbReference>
<dbReference type="GO" id="GO:0043139">
    <property type="term" value="F:5'-3' DNA helicase activity"/>
    <property type="evidence" value="ECO:0007669"/>
    <property type="project" value="UniProtKB-EC"/>
</dbReference>
<dbReference type="Pfam" id="PF00929">
    <property type="entry name" value="RNase_T"/>
    <property type="match status" value="1"/>
</dbReference>
<evidence type="ECO:0000313" key="16">
    <source>
        <dbReference type="EMBL" id="GBG95096.1"/>
    </source>
</evidence>
<dbReference type="GO" id="GO:0003677">
    <property type="term" value="F:DNA binding"/>
    <property type="evidence" value="ECO:0007669"/>
    <property type="project" value="InterPro"/>
</dbReference>
<dbReference type="GO" id="GO:0008408">
    <property type="term" value="F:3'-5' exonuclease activity"/>
    <property type="evidence" value="ECO:0007669"/>
    <property type="project" value="UniProtKB-UniRule"/>
</dbReference>
<dbReference type="InterPro" id="IPR013520">
    <property type="entry name" value="Ribonucl_H"/>
</dbReference>
<dbReference type="InterPro" id="IPR011545">
    <property type="entry name" value="DEAD/DEAH_box_helicase_dom"/>
</dbReference>
<comment type="caution">
    <text evidence="16">The sequence shown here is derived from an EMBL/GenBank/DDBJ whole genome shotgun (WGS) entry which is preliminary data.</text>
</comment>
<dbReference type="InterPro" id="IPR012337">
    <property type="entry name" value="RNaseH-like_sf"/>
</dbReference>
<dbReference type="NCBIfam" id="TIGR00573">
    <property type="entry name" value="dnaq"/>
    <property type="match status" value="1"/>
</dbReference>
<dbReference type="InterPro" id="IPR006054">
    <property type="entry name" value="DnaQ"/>
</dbReference>
<dbReference type="SMART" id="SM00491">
    <property type="entry name" value="HELICc2"/>
    <property type="match status" value="1"/>
</dbReference>
<evidence type="ECO:0000259" key="14">
    <source>
        <dbReference type="PROSITE" id="PS51192"/>
    </source>
</evidence>
<feature type="domain" description="Helicase ATP-binding" evidence="14">
    <location>
        <begin position="268"/>
        <end position="472"/>
    </location>
</feature>
<evidence type="ECO:0000256" key="3">
    <source>
        <dbReference type="ARBA" id="ARBA00022695"/>
    </source>
</evidence>
<dbReference type="InterPro" id="IPR045028">
    <property type="entry name" value="DinG/Rad3-like"/>
</dbReference>
<keyword evidence="16" id="KW-0347">Helicase</keyword>
<keyword evidence="7 12" id="KW-0378">Hydrolase</keyword>
<dbReference type="SUPFAM" id="SSF53098">
    <property type="entry name" value="Ribonuclease H-like"/>
    <property type="match status" value="1"/>
</dbReference>
<keyword evidence="9 12" id="KW-0067">ATP-binding</keyword>
<dbReference type="PANTHER" id="PTHR11472:SF34">
    <property type="entry name" value="REGULATOR OF TELOMERE ELONGATION HELICASE 1"/>
    <property type="match status" value="1"/>
</dbReference>
<feature type="binding site" evidence="12">
    <location>
        <begin position="281"/>
        <end position="288"/>
    </location>
    <ligand>
        <name>ATP</name>
        <dbReference type="ChEBI" id="CHEBI:30616"/>
    </ligand>
</feature>
<reference evidence="16 17" key="1">
    <citation type="journal article" date="2019" name="Int. J. Syst. Evol. Microbiol.">
        <title>Lactobacillus salitolerans sp. nov., a novel lactic acid bacterium isolated from spent mushroom substrates.</title>
        <authorList>
            <person name="Tohno M."/>
            <person name="Tanizawa Y."/>
            <person name="Kojima Y."/>
            <person name="Sakamoto M."/>
            <person name="Nakamura Y."/>
            <person name="Ohkuma M."/>
            <person name="Kobayashi H."/>
        </authorList>
    </citation>
    <scope>NUCLEOTIDE SEQUENCE [LARGE SCALE GENOMIC DNA]</scope>
    <source>
        <strain evidence="16 17">YK43</strain>
    </source>
</reference>
<dbReference type="EMBL" id="BFFP01000025">
    <property type="protein sequence ID" value="GBG95096.1"/>
    <property type="molecule type" value="Genomic_DNA"/>
</dbReference>
<dbReference type="NCBIfam" id="TIGR01407">
    <property type="entry name" value="dinG_rel"/>
    <property type="match status" value="1"/>
</dbReference>
<proteinExistence type="inferred from homology"/>
<dbReference type="CDD" id="cd06127">
    <property type="entry name" value="DEDDh"/>
    <property type="match status" value="1"/>
</dbReference>
<sequence>MSSKKIYAVVDLETTGTAINGTNRIIQFSCAFIENQQVVNEFSTLVDPKQPIPAEISHLTGIFDRDVKEAPSFEEVAGTIYALLQNTIFVAHNIAFDYNFLNSELTRVGYPELGLKGIDTVQLAQVVLPTLPSYRLSDISRVLHLEHERPHNAASDAQTTAELFIELQKKIAELPVGVLEQLVRMGRKMEFETVDCFKKEFRKKKQQEYTLPSELITVAGIVLQRPVFEQETLAPLEYPRTVQEKQKLFAHEIEWRKQQATMMDQIADFFESEQHVALIDAPTGMGKTLGYLFPAAYQTGQKKQVVISTATTALQAQLEERGFTLLKKLLPFGCSYVSLKGNHHFIDLDRFYRSLYQPQNAHTVLLQMRILVWLTQTKTGDFDELHLTKIQDPIFAEIQHHGIEGLNQESPFYAVDFLRQKRATEQKADFLLTNHAYLSQHVLELSGPNSILIVDEAQHLPEMTRSSNKQTIDFDEIKILADSLLVKIESKESYSFAELVKNQIISAASYHKVLRLIRQIDSRVPQLRAEFLHAFLKNGQRNEKNYEQLVAPAKLRGFIKAHLEEFVVVKNSAAALLNLDQEIYREYIQQAEGGHLSSVQSKLLNDYFTLVDALQAALKNWPIFSLDRLEQAGDNQLIWLTKSAFKEAHLRLNVGLMTTEGFLQKQIYAHFEHVLLTGAGLALEGMEQYVCSSLDLAPATVFSVYDAPFDYGQQVKAIIAKDAPDVGAVAYSDYCAYLAQAIGEICQQVQRQTLVLFNSLQTIQDVYRLLQENGQLSKRTLLAQGISGGVEKIRKRFLMDRDHQAILLGTGSFWEGIDLPQDDLELLLITRLPFQPVETIVNQARYQAAEREGQNPFSTIALPEAVSKLNQGFGRLIRTPQDQGGFVLLDSRILHKKYGVVFEKSFPVGLKLERLATGSISANLQSFFKNVPKKL</sequence>
<comment type="cofactor">
    <cofactor evidence="1">
        <name>[4Fe-4S] cluster</name>
        <dbReference type="ChEBI" id="CHEBI:49883"/>
    </cofactor>
</comment>
<keyword evidence="17" id="KW-1185">Reference proteome</keyword>
<dbReference type="AlphaFoldDB" id="A0A401IU98"/>
<keyword evidence="3" id="KW-0548">Nucleotidyltransferase</keyword>
<keyword evidence="4" id="KW-0235">DNA replication</keyword>
<dbReference type="GO" id="GO:0016887">
    <property type="term" value="F:ATP hydrolysis activity"/>
    <property type="evidence" value="ECO:0007669"/>
    <property type="project" value="RHEA"/>
</dbReference>
<feature type="short sequence motif" description="DEAH box" evidence="12">
    <location>
        <begin position="455"/>
        <end position="458"/>
    </location>
</feature>
<keyword evidence="6 12" id="KW-0547">Nucleotide-binding</keyword>
<comment type="function">
    <text evidence="12 13">3'-5' exonuclease.</text>
</comment>
<dbReference type="GO" id="GO:0003887">
    <property type="term" value="F:DNA-directed DNA polymerase activity"/>
    <property type="evidence" value="ECO:0007669"/>
    <property type="project" value="UniProtKB-KW"/>
</dbReference>
<dbReference type="EC" id="3.1.-.-" evidence="12 13"/>
<gene>
    <name evidence="12 13" type="primary">dinG</name>
    <name evidence="16" type="ORF">LFYK43_15550</name>
</gene>
<dbReference type="Pfam" id="PF00270">
    <property type="entry name" value="DEAD"/>
    <property type="match status" value="1"/>
</dbReference>
<dbReference type="InterPro" id="IPR006310">
    <property type="entry name" value="DinG"/>
</dbReference>
<dbReference type="GO" id="GO:0005524">
    <property type="term" value="F:ATP binding"/>
    <property type="evidence" value="ECO:0007669"/>
    <property type="project" value="UniProtKB-UniRule"/>
</dbReference>
<dbReference type="FunFam" id="3.30.420.10:FF:000045">
    <property type="entry name" value="3'-5' exonuclease DinG"/>
    <property type="match status" value="1"/>
</dbReference>
<dbReference type="InterPro" id="IPR014013">
    <property type="entry name" value="Helic_SF1/SF2_ATP-bd_DinG/Rad3"/>
</dbReference>
<organism evidence="16 17">
    <name type="scientific">Ligilactobacillus salitolerans</name>
    <dbReference type="NCBI Taxonomy" id="1808352"/>
    <lineage>
        <taxon>Bacteria</taxon>
        <taxon>Bacillati</taxon>
        <taxon>Bacillota</taxon>
        <taxon>Bacilli</taxon>
        <taxon>Lactobacillales</taxon>
        <taxon>Lactobacillaceae</taxon>
        <taxon>Ligilactobacillus</taxon>
    </lineage>
</organism>
<keyword evidence="10" id="KW-0239">DNA-directed DNA polymerase</keyword>
<dbReference type="InterPro" id="IPR014001">
    <property type="entry name" value="Helicase_ATP-bd"/>
</dbReference>
<evidence type="ECO:0000256" key="5">
    <source>
        <dbReference type="ARBA" id="ARBA00022722"/>
    </source>
</evidence>
<name>A0A401IU98_9LACO</name>
<dbReference type="GO" id="GO:0006260">
    <property type="term" value="P:DNA replication"/>
    <property type="evidence" value="ECO:0007669"/>
    <property type="project" value="UniProtKB-KW"/>
</dbReference>
<dbReference type="HAMAP" id="MF_02206">
    <property type="entry name" value="DinG_exonucl"/>
    <property type="match status" value="1"/>
</dbReference>
<dbReference type="SMART" id="SM00487">
    <property type="entry name" value="DEXDc"/>
    <property type="match status" value="1"/>
</dbReference>
<evidence type="ECO:0000256" key="6">
    <source>
        <dbReference type="ARBA" id="ARBA00022741"/>
    </source>
</evidence>
<comment type="catalytic activity">
    <reaction evidence="11">
        <text>ATP + H2O = ADP + phosphate + H(+)</text>
        <dbReference type="Rhea" id="RHEA:13065"/>
        <dbReference type="ChEBI" id="CHEBI:15377"/>
        <dbReference type="ChEBI" id="CHEBI:15378"/>
        <dbReference type="ChEBI" id="CHEBI:30616"/>
        <dbReference type="ChEBI" id="CHEBI:43474"/>
        <dbReference type="ChEBI" id="CHEBI:456216"/>
        <dbReference type="EC" id="5.6.2.3"/>
    </reaction>
</comment>
<dbReference type="SMART" id="SM00479">
    <property type="entry name" value="EXOIII"/>
    <property type="match status" value="1"/>
</dbReference>
<accession>A0A401IU98</accession>